<protein>
    <submittedName>
        <fullName evidence="1">Uncharacterized protein</fullName>
    </submittedName>
</protein>
<evidence type="ECO:0000313" key="2">
    <source>
        <dbReference type="Proteomes" id="UP000251431"/>
    </source>
</evidence>
<accession>A0A2X0XP44</accession>
<dbReference type="AlphaFoldDB" id="A0A2X0XP44"/>
<name>A0A2X0XP44_9BACI</name>
<dbReference type="EMBL" id="UAQE01000001">
    <property type="protein sequence ID" value="SPT99646.1"/>
    <property type="molecule type" value="Genomic_DNA"/>
</dbReference>
<dbReference type="RefSeq" id="WP_048391963.1">
    <property type="nucleotide sequence ID" value="NZ_CANLUV010000001.1"/>
</dbReference>
<dbReference type="Proteomes" id="UP000251431">
    <property type="component" value="Unassembled WGS sequence"/>
</dbReference>
<proteinExistence type="predicted"/>
<organism evidence="1 2">
    <name type="scientific">Lysinibacillus capsici</name>
    <dbReference type="NCBI Taxonomy" id="2115968"/>
    <lineage>
        <taxon>Bacteria</taxon>
        <taxon>Bacillati</taxon>
        <taxon>Bacillota</taxon>
        <taxon>Bacilli</taxon>
        <taxon>Bacillales</taxon>
        <taxon>Bacillaceae</taxon>
        <taxon>Lysinibacillus</taxon>
    </lineage>
</organism>
<evidence type="ECO:0000313" key="1">
    <source>
        <dbReference type="EMBL" id="SPT99646.1"/>
    </source>
</evidence>
<gene>
    <name evidence="1" type="ORF">NCTC7582_02523</name>
</gene>
<reference evidence="1 2" key="1">
    <citation type="submission" date="2018-06" db="EMBL/GenBank/DDBJ databases">
        <authorList>
            <consortium name="Pathogen Informatics"/>
            <person name="Doyle S."/>
        </authorList>
    </citation>
    <scope>NUCLEOTIDE SEQUENCE [LARGE SCALE GENOMIC DNA]</scope>
    <source>
        <strain evidence="1 2">NCTC7582</strain>
    </source>
</reference>
<sequence length="159" mass="18786">MTKRRWRLVIFAGILLVGAFIMQNREKSEDEAISLVLDHATEIDDIELFQGDQSLFHATGDEAQDFIEKYPLSHVRKLSKKERTIFEEKPVYHIVYKMKDKPLYEVEILKVAISSELDEELQQMVFRVDDAQYLVYWAKEKKVLEQSTNTQRLLEQYGQ</sequence>